<evidence type="ECO:0000259" key="2">
    <source>
        <dbReference type="Pfam" id="PF00582"/>
    </source>
</evidence>
<dbReference type="Proteomes" id="UP000248044">
    <property type="component" value="Chromosome"/>
</dbReference>
<feature type="domain" description="UspA" evidence="2">
    <location>
        <begin position="13"/>
        <end position="136"/>
    </location>
</feature>
<comment type="similarity">
    <text evidence="1">Belongs to the universal stress protein A family.</text>
</comment>
<dbReference type="SUPFAM" id="SSF52402">
    <property type="entry name" value="Adenine nucleotide alpha hydrolases-like"/>
    <property type="match status" value="1"/>
</dbReference>
<dbReference type="InterPro" id="IPR006016">
    <property type="entry name" value="UspA"/>
</dbReference>
<dbReference type="InterPro" id="IPR014729">
    <property type="entry name" value="Rossmann-like_a/b/a_fold"/>
</dbReference>
<accession>A0A2U9IFX6</accession>
<dbReference type="KEGG" id="abri:DFR85_10235"/>
<dbReference type="RefSeq" id="WP_110270804.1">
    <property type="nucleotide sequence ID" value="NZ_CP029289.2"/>
</dbReference>
<protein>
    <submittedName>
        <fullName evidence="3">Universal stress protein</fullName>
    </submittedName>
</protein>
<dbReference type="PANTHER" id="PTHR46268">
    <property type="entry name" value="STRESS RESPONSE PROTEIN NHAX"/>
    <property type="match status" value="1"/>
</dbReference>
<reference evidence="3 4" key="1">
    <citation type="submission" date="2018-05" db="EMBL/GenBank/DDBJ databases">
        <title>Complete Genome Sequences of Extremely Thermoacidophilic, Metal-Mobilizing Type-Strain Members of the Archaeal Family Sulfolobaceae: Acidianus brierleyi DSM-1651T, Acidianus sulfidivorans DSM-18786T, Metallosphaera hakonensis DSM-7519T, and Metallosphaera prunae DSM-10039T.</title>
        <authorList>
            <person name="Counts J.A."/>
            <person name="Kelly R.M."/>
        </authorList>
    </citation>
    <scope>NUCLEOTIDE SEQUENCE [LARGE SCALE GENOMIC DNA]</scope>
    <source>
        <strain evidence="3 4">DSM 1651</strain>
    </source>
</reference>
<dbReference type="PANTHER" id="PTHR46268:SF25">
    <property type="entry name" value="USPA DOMAIN PROTEIN"/>
    <property type="match status" value="1"/>
</dbReference>
<dbReference type="AlphaFoldDB" id="A0A2U9IFX6"/>
<evidence type="ECO:0000256" key="1">
    <source>
        <dbReference type="ARBA" id="ARBA00008791"/>
    </source>
</evidence>
<dbReference type="Gene3D" id="3.40.50.620">
    <property type="entry name" value="HUPs"/>
    <property type="match status" value="1"/>
</dbReference>
<keyword evidence="4" id="KW-1185">Reference proteome</keyword>
<evidence type="ECO:0000313" key="4">
    <source>
        <dbReference type="Proteomes" id="UP000248044"/>
    </source>
</evidence>
<dbReference type="CDD" id="cd00293">
    <property type="entry name" value="USP-like"/>
    <property type="match status" value="1"/>
</dbReference>
<organism evidence="3 4">
    <name type="scientific">Acidianus brierleyi</name>
    <dbReference type="NCBI Taxonomy" id="41673"/>
    <lineage>
        <taxon>Archaea</taxon>
        <taxon>Thermoproteota</taxon>
        <taxon>Thermoprotei</taxon>
        <taxon>Sulfolobales</taxon>
        <taxon>Sulfolobaceae</taxon>
        <taxon>Acidianus</taxon>
    </lineage>
</organism>
<dbReference type="OrthoDB" id="14880at2157"/>
<gene>
    <name evidence="3" type="ORF">DFR85_10235</name>
</gene>
<proteinExistence type="inferred from homology"/>
<sequence>MTYEPTYTVSLWFRKVLVPIDGSENSLRALDLAEDFSMRYGSKITVVYVCSQCDEVSHVKKKIEERIGQKIEYDFKVINMSKESSVANEILKTISEDTFDAIILGARGTSVNSDINIGSTALSVTANAPITVITVR</sequence>
<dbReference type="EMBL" id="CP029289">
    <property type="protein sequence ID" value="AWR94923.1"/>
    <property type="molecule type" value="Genomic_DNA"/>
</dbReference>
<dbReference type="PRINTS" id="PR01438">
    <property type="entry name" value="UNVRSLSTRESS"/>
</dbReference>
<name>A0A2U9IFX6_9CREN</name>
<evidence type="ECO:0000313" key="3">
    <source>
        <dbReference type="EMBL" id="AWR94923.1"/>
    </source>
</evidence>
<dbReference type="Pfam" id="PF00582">
    <property type="entry name" value="Usp"/>
    <property type="match status" value="1"/>
</dbReference>
<dbReference type="GeneID" id="36832537"/>
<dbReference type="InterPro" id="IPR006015">
    <property type="entry name" value="Universal_stress_UspA"/>
</dbReference>